<sequence length="345" mass="40395">MDNPKINDIIRREHIAFYEYDDFENFKIIRLNVLKATIKDSRESVVLRQIDLDENFTIGNLISEIKKHQKLEICENIIKFLGITDQEICDNIECKKGSDIYNLGIVLWEISNDNLNTLDHGVIQNSLKNTGFDISSNGKPHEYVKIYTDCWQIEHPNIEKVVEDLSKLDFTTEINEHFTHHNETGNVLDSNRKITPSEVQATELDMFILYLFDLFSELFIKQHLHMMQIFIKCYIQDSSKSPCRLLHYLISHRKHSYFTSMIGFFYEYGIGTKIDYHLAFEYYLKSISDAFEDKSEGSSKIKLFRKYNRTCGEILLANLYLEGRGVEKNEKKAFRMFLKTAGEGS</sequence>
<dbReference type="SMART" id="SM00671">
    <property type="entry name" value="SEL1"/>
    <property type="match status" value="2"/>
</dbReference>
<dbReference type="SUPFAM" id="SSF81901">
    <property type="entry name" value="HCP-like"/>
    <property type="match status" value="1"/>
</dbReference>
<comment type="caution">
    <text evidence="1">The sequence shown here is derived from an EMBL/GenBank/DDBJ whole genome shotgun (WGS) entry which is preliminary data.</text>
</comment>
<accession>A0A9N9E7V5</accession>
<feature type="non-terminal residue" evidence="1">
    <location>
        <position position="345"/>
    </location>
</feature>
<dbReference type="EMBL" id="CAJVPV010012246">
    <property type="protein sequence ID" value="CAG8668606.1"/>
    <property type="molecule type" value="Genomic_DNA"/>
</dbReference>
<dbReference type="OrthoDB" id="10261027at2759"/>
<dbReference type="Proteomes" id="UP000789342">
    <property type="component" value="Unassembled WGS sequence"/>
</dbReference>
<proteinExistence type="predicted"/>
<evidence type="ECO:0000313" key="2">
    <source>
        <dbReference type="Proteomes" id="UP000789342"/>
    </source>
</evidence>
<dbReference type="Pfam" id="PF08238">
    <property type="entry name" value="Sel1"/>
    <property type="match status" value="2"/>
</dbReference>
<dbReference type="Gene3D" id="1.25.40.10">
    <property type="entry name" value="Tetratricopeptide repeat domain"/>
    <property type="match status" value="1"/>
</dbReference>
<gene>
    <name evidence="1" type="ORF">AMORRO_LOCUS10726</name>
</gene>
<name>A0A9N9E7V5_9GLOM</name>
<protein>
    <submittedName>
        <fullName evidence="1">1075_t:CDS:1</fullName>
    </submittedName>
</protein>
<dbReference type="InterPro" id="IPR011990">
    <property type="entry name" value="TPR-like_helical_dom_sf"/>
</dbReference>
<keyword evidence="2" id="KW-1185">Reference proteome</keyword>
<reference evidence="1" key="1">
    <citation type="submission" date="2021-06" db="EMBL/GenBank/DDBJ databases">
        <authorList>
            <person name="Kallberg Y."/>
            <person name="Tangrot J."/>
            <person name="Rosling A."/>
        </authorList>
    </citation>
    <scope>NUCLEOTIDE SEQUENCE</scope>
    <source>
        <strain evidence="1">CL551</strain>
    </source>
</reference>
<dbReference type="AlphaFoldDB" id="A0A9N9E7V5"/>
<evidence type="ECO:0000313" key="1">
    <source>
        <dbReference type="EMBL" id="CAG8668606.1"/>
    </source>
</evidence>
<organism evidence="1 2">
    <name type="scientific">Acaulospora morrowiae</name>
    <dbReference type="NCBI Taxonomy" id="94023"/>
    <lineage>
        <taxon>Eukaryota</taxon>
        <taxon>Fungi</taxon>
        <taxon>Fungi incertae sedis</taxon>
        <taxon>Mucoromycota</taxon>
        <taxon>Glomeromycotina</taxon>
        <taxon>Glomeromycetes</taxon>
        <taxon>Diversisporales</taxon>
        <taxon>Acaulosporaceae</taxon>
        <taxon>Acaulospora</taxon>
    </lineage>
</organism>
<dbReference type="InterPro" id="IPR006597">
    <property type="entry name" value="Sel1-like"/>
</dbReference>
<dbReference type="Gene3D" id="1.10.510.10">
    <property type="entry name" value="Transferase(Phosphotransferase) domain 1"/>
    <property type="match status" value="1"/>
</dbReference>